<reference evidence="3 4" key="1">
    <citation type="journal article" date="2006" name="Nature">
        <title>Global trends of whole-genome duplications revealed by the ciliate Paramecium tetraurelia.</title>
        <authorList>
            <consortium name="Genoscope"/>
            <person name="Aury J.-M."/>
            <person name="Jaillon O."/>
            <person name="Duret L."/>
            <person name="Noel B."/>
            <person name="Jubin C."/>
            <person name="Porcel B.M."/>
            <person name="Segurens B."/>
            <person name="Daubin V."/>
            <person name="Anthouard V."/>
            <person name="Aiach N."/>
            <person name="Arnaiz O."/>
            <person name="Billaut A."/>
            <person name="Beisson J."/>
            <person name="Blanc I."/>
            <person name="Bouhouche K."/>
            <person name="Camara F."/>
            <person name="Duharcourt S."/>
            <person name="Guigo R."/>
            <person name="Gogendeau D."/>
            <person name="Katinka M."/>
            <person name="Keller A.-M."/>
            <person name="Kissmehl R."/>
            <person name="Klotz C."/>
            <person name="Koll F."/>
            <person name="Le Moue A."/>
            <person name="Lepere C."/>
            <person name="Malinsky S."/>
            <person name="Nowacki M."/>
            <person name="Nowak J.K."/>
            <person name="Plattner H."/>
            <person name="Poulain J."/>
            <person name="Ruiz F."/>
            <person name="Serrano V."/>
            <person name="Zagulski M."/>
            <person name="Dessen P."/>
            <person name="Betermier M."/>
            <person name="Weissenbach J."/>
            <person name="Scarpelli C."/>
            <person name="Schachter V."/>
            <person name="Sperling L."/>
            <person name="Meyer E."/>
            <person name="Cohen J."/>
            <person name="Wincker P."/>
        </authorList>
    </citation>
    <scope>NUCLEOTIDE SEQUENCE [LARGE SCALE GENOMIC DNA]</scope>
    <source>
        <strain evidence="3 4">Stock d4-2</strain>
    </source>
</reference>
<feature type="region of interest" description="Disordered" evidence="2">
    <location>
        <begin position="119"/>
        <end position="142"/>
    </location>
</feature>
<organism evidence="3 4">
    <name type="scientific">Paramecium tetraurelia</name>
    <dbReference type="NCBI Taxonomy" id="5888"/>
    <lineage>
        <taxon>Eukaryota</taxon>
        <taxon>Sar</taxon>
        <taxon>Alveolata</taxon>
        <taxon>Ciliophora</taxon>
        <taxon>Intramacronucleata</taxon>
        <taxon>Oligohymenophorea</taxon>
        <taxon>Peniculida</taxon>
        <taxon>Parameciidae</taxon>
        <taxon>Paramecium</taxon>
    </lineage>
</organism>
<dbReference type="InParanoid" id="A0BV13"/>
<feature type="coiled-coil region" evidence="1">
    <location>
        <begin position="236"/>
        <end position="270"/>
    </location>
</feature>
<dbReference type="AlphaFoldDB" id="A0BV13"/>
<feature type="compositionally biased region" description="Polar residues" evidence="2">
    <location>
        <begin position="129"/>
        <end position="142"/>
    </location>
</feature>
<dbReference type="GeneID" id="5015562"/>
<sequence>MEQLLERYQELEKRNSEELEHDKSITHLLYIEGFKWDDLEKIKKIHKISQSKVEKRITLVQDFGLLRRDVEPHSTENEYCKKLLKDIDMHINSIMFEIDKLEQLKQKSQRFLRLQSQPNLKPETAPTDVMTQTGGLLSSTSDGQTRMYKSSFQFYRAQRDQQIQSHNQKWIEKQYSIQRKLIEDEKEFQKFRFEIEAKQVRAEMNLEEYQQWQARQLKEQEELNSKRLQLHKDRMLKDQQQRQAILEDKMQRKEKQLKKQISLLQDFHEEQKQIKEEHFQKILQKSMGALNDKDKFNQYQKEISEKKEQENLRKLKYIEESKQWTKQQLQQQADLKQQKIERANLILTRQDMQRREKFEEKEKKQLTYMEKCKKTFSEYQHMINKEKEDKMHNFQINKAIEDASREQLIKYQFERRSNSQAQAQRLMERRLKIFQEEKAGEHLIKQLEINQRLNKLEWEQELKRMKQQMLEEEQRQRQLMIEYNDRFRLQEGCEGDDEGEGKEYSKVGNRKGVEREGDEDFEVLEGLNELQVIRKLVNLIIYI</sequence>
<keyword evidence="1" id="KW-0175">Coiled coil</keyword>
<evidence type="ECO:0000313" key="3">
    <source>
        <dbReference type="EMBL" id="CAK62380.1"/>
    </source>
</evidence>
<dbReference type="STRING" id="5888.A0BV13"/>
<feature type="coiled-coil region" evidence="1">
    <location>
        <begin position="455"/>
        <end position="482"/>
    </location>
</feature>
<dbReference type="HOGENOM" id="CLU_519246_0_0_1"/>
<dbReference type="KEGG" id="ptm:GSPATT00005626001"/>
<feature type="coiled-coil region" evidence="1">
    <location>
        <begin position="326"/>
        <end position="355"/>
    </location>
</feature>
<evidence type="ECO:0000256" key="1">
    <source>
        <dbReference type="SAM" id="Coils"/>
    </source>
</evidence>
<dbReference type="EMBL" id="CT868019">
    <property type="protein sequence ID" value="CAK62380.1"/>
    <property type="molecule type" value="Genomic_DNA"/>
</dbReference>
<dbReference type="OMA" id="ENEYCKM"/>
<proteinExistence type="predicted"/>
<protein>
    <recommendedName>
        <fullName evidence="5">Trichohyalin-plectin-homology domain-containing protein</fullName>
    </recommendedName>
</protein>
<accession>A0BV13</accession>
<feature type="compositionally biased region" description="Basic and acidic residues" evidence="2">
    <location>
        <begin position="501"/>
        <end position="511"/>
    </location>
</feature>
<evidence type="ECO:0000256" key="2">
    <source>
        <dbReference type="SAM" id="MobiDB-lite"/>
    </source>
</evidence>
<feature type="region of interest" description="Disordered" evidence="2">
    <location>
        <begin position="492"/>
        <end position="511"/>
    </location>
</feature>
<evidence type="ECO:0000313" key="4">
    <source>
        <dbReference type="Proteomes" id="UP000000600"/>
    </source>
</evidence>
<name>A0BV13_PARTE</name>
<dbReference type="OrthoDB" id="305887at2759"/>
<keyword evidence="4" id="KW-1185">Reference proteome</keyword>
<dbReference type="RefSeq" id="XP_001429778.1">
    <property type="nucleotide sequence ID" value="XM_001429741.1"/>
</dbReference>
<dbReference type="Proteomes" id="UP000000600">
    <property type="component" value="Unassembled WGS sequence"/>
</dbReference>
<gene>
    <name evidence="3" type="ORF">GSPATT00005626001</name>
</gene>
<evidence type="ECO:0008006" key="5">
    <source>
        <dbReference type="Google" id="ProtNLM"/>
    </source>
</evidence>